<dbReference type="AlphaFoldDB" id="A0A0F8X8J8"/>
<feature type="non-terminal residue" evidence="1">
    <location>
        <position position="369"/>
    </location>
</feature>
<proteinExistence type="predicted"/>
<reference evidence="1" key="1">
    <citation type="journal article" date="2015" name="Nature">
        <title>Complex archaea that bridge the gap between prokaryotes and eukaryotes.</title>
        <authorList>
            <person name="Spang A."/>
            <person name="Saw J.H."/>
            <person name="Jorgensen S.L."/>
            <person name="Zaremba-Niedzwiedzka K."/>
            <person name="Martijn J."/>
            <person name="Lind A.E."/>
            <person name="van Eijk R."/>
            <person name="Schleper C."/>
            <person name="Guy L."/>
            <person name="Ettema T.J."/>
        </authorList>
    </citation>
    <scope>NUCLEOTIDE SEQUENCE</scope>
</reference>
<sequence length="369" mass="38797">LSLLTVGTLSGSQFLVDSSGNTVIGGDLTFNNEILPDGSLCTNNQILRKFGADDWRCADEAAATVLDYFLSNVDSGFTDTNIMYDREQGLAESSHASSTLPEGDDQLLFTFMTSSTSTVPSVLLPGIYDIHVHLDRTGGNRTTTLYWTLTASSTDDTQTVLMTSEDSAEITNTKAAFTFHAVLATETDLTTGDRLVLKIYGDLGGGANTEITIFHDGTTDSHLAILTTSEVFNDIYLRNDGTNPLTANWNAGSFDITASTFIGALTGNADTVTTNANLTGEITSTGNATVIVESFLQENGASELTGETLGTACAENEILKTNATGGLDCAADATGGGALGQLGELTDVSTTTLAAGYIIFRNSDNTSWN</sequence>
<accession>A0A0F8X8J8</accession>
<comment type="caution">
    <text evidence="1">The sequence shown here is derived from an EMBL/GenBank/DDBJ whole genome shotgun (WGS) entry which is preliminary data.</text>
</comment>
<protein>
    <submittedName>
        <fullName evidence="1">Uncharacterized protein</fullName>
    </submittedName>
</protein>
<organism evidence="1">
    <name type="scientific">marine sediment metagenome</name>
    <dbReference type="NCBI Taxonomy" id="412755"/>
    <lineage>
        <taxon>unclassified sequences</taxon>
        <taxon>metagenomes</taxon>
        <taxon>ecological metagenomes</taxon>
    </lineage>
</organism>
<name>A0A0F8X8J8_9ZZZZ</name>
<feature type="non-terminal residue" evidence="1">
    <location>
        <position position="1"/>
    </location>
</feature>
<dbReference type="EMBL" id="LAZR01060695">
    <property type="protein sequence ID" value="KKK65153.1"/>
    <property type="molecule type" value="Genomic_DNA"/>
</dbReference>
<evidence type="ECO:0000313" key="1">
    <source>
        <dbReference type="EMBL" id="KKK65153.1"/>
    </source>
</evidence>
<gene>
    <name evidence="1" type="ORF">LCGC14_2977020</name>
</gene>